<dbReference type="FunFam" id="2.40.30.20:FF:000003">
    <property type="entry name" value="Riboflavin synthase, alpha subunit"/>
    <property type="match status" value="1"/>
</dbReference>
<gene>
    <name evidence="12" type="ORF">BGO89_10000</name>
</gene>
<dbReference type="EMBL" id="MKVH01000024">
    <property type="protein sequence ID" value="OJX56851.1"/>
    <property type="molecule type" value="Genomic_DNA"/>
</dbReference>
<dbReference type="PANTHER" id="PTHR21098">
    <property type="entry name" value="RIBOFLAVIN SYNTHASE ALPHA CHAIN"/>
    <property type="match status" value="1"/>
</dbReference>
<dbReference type="CDD" id="cd00402">
    <property type="entry name" value="Riboflavin_synthase_like"/>
    <property type="match status" value="1"/>
</dbReference>
<dbReference type="SUPFAM" id="SSF63380">
    <property type="entry name" value="Riboflavin synthase domain-like"/>
    <property type="match status" value="2"/>
</dbReference>
<feature type="domain" description="Lumazine-binding" evidence="11">
    <location>
        <begin position="97"/>
        <end position="193"/>
    </location>
</feature>
<dbReference type="InterPro" id="IPR017938">
    <property type="entry name" value="Riboflavin_synthase-like_b-brl"/>
</dbReference>
<dbReference type="InterPro" id="IPR001783">
    <property type="entry name" value="Lumazine-bd"/>
</dbReference>
<feature type="repeat" description="Lumazine-binding" evidence="10">
    <location>
        <begin position="97"/>
        <end position="193"/>
    </location>
</feature>
<evidence type="ECO:0000313" key="13">
    <source>
        <dbReference type="Proteomes" id="UP000184233"/>
    </source>
</evidence>
<dbReference type="AlphaFoldDB" id="A0A1M3KWK2"/>
<evidence type="ECO:0000256" key="4">
    <source>
        <dbReference type="ARBA" id="ARBA00012827"/>
    </source>
</evidence>
<dbReference type="PANTHER" id="PTHR21098:SF12">
    <property type="entry name" value="RIBOFLAVIN SYNTHASE"/>
    <property type="match status" value="1"/>
</dbReference>
<dbReference type="Pfam" id="PF00677">
    <property type="entry name" value="Lum_binding"/>
    <property type="match status" value="2"/>
</dbReference>
<dbReference type="EC" id="2.5.1.9" evidence="4 9"/>
<feature type="domain" description="Lumazine-binding" evidence="11">
    <location>
        <begin position="1"/>
        <end position="96"/>
    </location>
</feature>
<dbReference type="STRING" id="1895771.BGO89_10000"/>
<reference evidence="12 13" key="1">
    <citation type="submission" date="2016-09" db="EMBL/GenBank/DDBJ databases">
        <title>Genome-resolved meta-omics ties microbial dynamics to process performance in biotechnology for thiocyanate degradation.</title>
        <authorList>
            <person name="Kantor R.S."/>
            <person name="Huddy R.J."/>
            <person name="Iyer R."/>
            <person name="Thomas B.C."/>
            <person name="Brown C.T."/>
            <person name="Anantharaman K."/>
            <person name="Tringe S."/>
            <person name="Hettich R.L."/>
            <person name="Harrison S.T."/>
            <person name="Banfield J.F."/>
        </authorList>
    </citation>
    <scope>NUCLEOTIDE SEQUENCE [LARGE SCALE GENOMIC DNA]</scope>
    <source>
        <strain evidence="12">59-99</strain>
    </source>
</reference>
<evidence type="ECO:0000256" key="2">
    <source>
        <dbReference type="ARBA" id="ARBA00002803"/>
    </source>
</evidence>
<dbReference type="GO" id="GO:0004746">
    <property type="term" value="F:riboflavin synthase activity"/>
    <property type="evidence" value="ECO:0007669"/>
    <property type="project" value="UniProtKB-UniRule"/>
</dbReference>
<dbReference type="InterPro" id="IPR026017">
    <property type="entry name" value="Lumazine-bd_dom"/>
</dbReference>
<feature type="repeat" description="Lumazine-binding" evidence="10">
    <location>
        <begin position="1"/>
        <end position="96"/>
    </location>
</feature>
<comment type="function">
    <text evidence="2">Catalyzes the dismutation of two molecules of 6,7-dimethyl-8-ribityllumazine, resulting in the formation of riboflavin and 5-amino-6-(D-ribitylamino)uracil.</text>
</comment>
<comment type="pathway">
    <text evidence="3">Cofactor biosynthesis; riboflavin biosynthesis; riboflavin from 2-hydroxy-3-oxobutyl phosphate and 5-amino-6-(D-ribitylamino)uracil: step 2/2.</text>
</comment>
<dbReference type="GO" id="GO:0009231">
    <property type="term" value="P:riboflavin biosynthetic process"/>
    <property type="evidence" value="ECO:0007669"/>
    <property type="project" value="UniProtKB-KW"/>
</dbReference>
<organism evidence="12 13">
    <name type="scientific">Candidatus Kapaibacterium thiocyanatum</name>
    <dbReference type="NCBI Taxonomy" id="1895771"/>
    <lineage>
        <taxon>Bacteria</taxon>
        <taxon>Pseudomonadati</taxon>
        <taxon>Candidatus Kapaibacteriota</taxon>
        <taxon>Candidatus Kapaibacteriia</taxon>
        <taxon>Candidatus Kapaibacteriales</taxon>
        <taxon>Candidatus Kapaibacteriaceae</taxon>
        <taxon>Candidatus Kapaibacterium</taxon>
    </lineage>
</organism>
<protein>
    <recommendedName>
        <fullName evidence="5 9">Riboflavin synthase</fullName>
        <ecNumber evidence="4 9">2.5.1.9</ecNumber>
    </recommendedName>
</protein>
<evidence type="ECO:0000256" key="8">
    <source>
        <dbReference type="ARBA" id="ARBA00022737"/>
    </source>
</evidence>
<comment type="catalytic activity">
    <reaction evidence="1">
        <text>2 6,7-dimethyl-8-(1-D-ribityl)lumazine + H(+) = 5-amino-6-(D-ribitylamino)uracil + riboflavin</text>
        <dbReference type="Rhea" id="RHEA:20772"/>
        <dbReference type="ChEBI" id="CHEBI:15378"/>
        <dbReference type="ChEBI" id="CHEBI:15934"/>
        <dbReference type="ChEBI" id="CHEBI:57986"/>
        <dbReference type="ChEBI" id="CHEBI:58201"/>
        <dbReference type="EC" id="2.5.1.9"/>
    </reaction>
</comment>
<proteinExistence type="predicted"/>
<dbReference type="NCBIfam" id="TIGR00187">
    <property type="entry name" value="ribE"/>
    <property type="match status" value="1"/>
</dbReference>
<keyword evidence="8" id="KW-0677">Repeat</keyword>
<evidence type="ECO:0000256" key="5">
    <source>
        <dbReference type="ARBA" id="ARBA00013950"/>
    </source>
</evidence>
<dbReference type="NCBIfam" id="NF006767">
    <property type="entry name" value="PRK09289.1"/>
    <property type="match status" value="1"/>
</dbReference>
<dbReference type="PIRSF" id="PIRSF000498">
    <property type="entry name" value="Riboflavin_syn_A"/>
    <property type="match status" value="1"/>
</dbReference>
<dbReference type="Proteomes" id="UP000184233">
    <property type="component" value="Unassembled WGS sequence"/>
</dbReference>
<comment type="caution">
    <text evidence="12">The sequence shown here is derived from an EMBL/GenBank/DDBJ whole genome shotgun (WGS) entry which is preliminary data.</text>
</comment>
<evidence type="ECO:0000259" key="11">
    <source>
        <dbReference type="PROSITE" id="PS51177"/>
    </source>
</evidence>
<dbReference type="InterPro" id="IPR023366">
    <property type="entry name" value="ATP_synth_asu-like_sf"/>
</dbReference>
<name>A0A1M3KWK2_9BACT</name>
<evidence type="ECO:0000256" key="1">
    <source>
        <dbReference type="ARBA" id="ARBA00000968"/>
    </source>
</evidence>
<keyword evidence="7" id="KW-0808">Transferase</keyword>
<evidence type="ECO:0000256" key="10">
    <source>
        <dbReference type="PROSITE-ProRule" id="PRU00524"/>
    </source>
</evidence>
<keyword evidence="6" id="KW-0686">Riboflavin biosynthesis</keyword>
<dbReference type="Gene3D" id="2.40.30.20">
    <property type="match status" value="2"/>
</dbReference>
<accession>A0A1M3KWK2</accession>
<evidence type="ECO:0000256" key="3">
    <source>
        <dbReference type="ARBA" id="ARBA00004887"/>
    </source>
</evidence>
<sequence length="196" mass="21412">MFTGLIEEIGTIDHTAPEGDGVRFTITARDVMDDLAVDHSISVNGVCLTVTQRSATSFDVTAVAETLRKTTTGHLAKGDKVNLERAVRLNDRLGGHLVQGHVDATGIVDDIIVNETGREIWVRFPAAYRKWLIPVGSICIDGISLTVAALEDERCKVAIIPHTLTHTTIGERRIGDIVNLEFDMIAKYIDNLTNHA</sequence>
<evidence type="ECO:0000313" key="12">
    <source>
        <dbReference type="EMBL" id="OJX56851.1"/>
    </source>
</evidence>
<dbReference type="PROSITE" id="PS51177">
    <property type="entry name" value="LUMAZINE_BIND"/>
    <property type="match status" value="2"/>
</dbReference>
<evidence type="ECO:0000256" key="6">
    <source>
        <dbReference type="ARBA" id="ARBA00022619"/>
    </source>
</evidence>
<evidence type="ECO:0000256" key="9">
    <source>
        <dbReference type="NCBIfam" id="TIGR00187"/>
    </source>
</evidence>
<evidence type="ECO:0000256" key="7">
    <source>
        <dbReference type="ARBA" id="ARBA00022679"/>
    </source>
</evidence>